<feature type="transmembrane region" description="Helical" evidence="1">
    <location>
        <begin position="127"/>
        <end position="148"/>
    </location>
</feature>
<dbReference type="AlphaFoldDB" id="B8F129"/>
<evidence type="ECO:0000256" key="1">
    <source>
        <dbReference type="SAM" id="Phobius"/>
    </source>
</evidence>
<geneLocation type="plasmid" evidence="2 3">
    <name>PBr_lp28-4</name>
</geneLocation>
<keyword evidence="1" id="KW-0472">Membrane</keyword>
<protein>
    <submittedName>
        <fullName evidence="2">Uncharacterized protein</fullName>
    </submittedName>
</protein>
<proteinExistence type="predicted"/>
<evidence type="ECO:0000313" key="3">
    <source>
        <dbReference type="Proteomes" id="UP000006103"/>
    </source>
</evidence>
<dbReference type="EMBL" id="CP001304">
    <property type="protein sequence ID" value="ACL34578.1"/>
    <property type="molecule type" value="Genomic_DNA"/>
</dbReference>
<sequence>MPDIGSGSPELHFIDLKSIPYWSSGSSSITFLYFSLCAFATSIKLLKLLSSVFFIFLSGSSSCLGSTSVLGFNVSLIGRSSSFLESISVLGVNVFLLYGGLIFFLLMSKSGLQAKNSKKNTFIITRYFINILLEYHSSFSIIKYLIFFNNYYLILLIK</sequence>
<feature type="transmembrane region" description="Helical" evidence="1">
    <location>
        <begin position="86"/>
        <end position="106"/>
    </location>
</feature>
<keyword evidence="1" id="KW-1133">Transmembrane helix</keyword>
<gene>
    <name evidence="2" type="ORF">BGAPBR_I0051</name>
</gene>
<evidence type="ECO:0000313" key="2">
    <source>
        <dbReference type="EMBL" id="ACL34578.1"/>
    </source>
</evidence>
<keyword evidence="3" id="KW-1185">Reference proteome</keyword>
<accession>B8F129</accession>
<keyword evidence="1" id="KW-0812">Transmembrane</keyword>
<feature type="transmembrane region" description="Helical" evidence="1">
    <location>
        <begin position="20"/>
        <end position="40"/>
    </location>
</feature>
<name>B8F129_BORGR</name>
<organism evidence="2 3">
    <name type="scientific">Borreliella garinii PBr</name>
    <dbReference type="NCBI Taxonomy" id="498743"/>
    <lineage>
        <taxon>Bacteria</taxon>
        <taxon>Pseudomonadati</taxon>
        <taxon>Spirochaetota</taxon>
        <taxon>Spirochaetia</taxon>
        <taxon>Spirochaetales</taxon>
        <taxon>Borreliaceae</taxon>
        <taxon>Borreliella</taxon>
    </lineage>
</organism>
<keyword evidence="2" id="KW-0614">Plasmid</keyword>
<dbReference type="Proteomes" id="UP000006103">
    <property type="component" value="Plasmid PBr_lp28-4"/>
</dbReference>
<reference evidence="2 3" key="1">
    <citation type="journal article" date="2011" name="J. Bacteriol.">
        <title>Whole-genome sequences of two Borrelia afzelii and two Borrelia garinii Lyme disease agent isolates.</title>
        <authorList>
            <person name="Casjens S.R."/>
            <person name="Mongodin E.F."/>
            <person name="Qiu W.-G."/>
            <person name="Dunn J.J."/>
            <person name="Luft B.J."/>
            <person name="Fraser-Liggett C.M."/>
            <person name="Schutzer S.E."/>
        </authorList>
    </citation>
    <scope>NUCLEOTIDE SEQUENCE [LARGE SCALE GENOMIC DNA]</scope>
    <source>
        <strain evidence="2 3">PBr</strain>
    </source>
</reference>
<feature type="transmembrane region" description="Helical" evidence="1">
    <location>
        <begin position="52"/>
        <end position="74"/>
    </location>
</feature>